<dbReference type="PANTHER" id="PTHR24421">
    <property type="entry name" value="NITRATE/NITRITE SENSOR PROTEIN NARX-RELATED"/>
    <property type="match status" value="1"/>
</dbReference>
<gene>
    <name evidence="12" type="ORF">SHK19_21000</name>
</gene>
<dbReference type="Pfam" id="PF23539">
    <property type="entry name" value="DUF7134"/>
    <property type="match status" value="1"/>
</dbReference>
<evidence type="ECO:0000256" key="6">
    <source>
        <dbReference type="ARBA" id="ARBA00022777"/>
    </source>
</evidence>
<dbReference type="Proteomes" id="UP001327225">
    <property type="component" value="Chromosome"/>
</dbReference>
<evidence type="ECO:0000313" key="13">
    <source>
        <dbReference type="Proteomes" id="UP001327225"/>
    </source>
</evidence>
<keyword evidence="3" id="KW-0597">Phosphoprotein</keyword>
<keyword evidence="8" id="KW-0902">Two-component regulatory system</keyword>
<keyword evidence="9" id="KW-0472">Membrane</keyword>
<keyword evidence="6 12" id="KW-0418">Kinase</keyword>
<dbReference type="InterPro" id="IPR050482">
    <property type="entry name" value="Sensor_HK_TwoCompSys"/>
</dbReference>
<feature type="transmembrane region" description="Helical" evidence="9">
    <location>
        <begin position="75"/>
        <end position="92"/>
    </location>
</feature>
<dbReference type="InterPro" id="IPR036890">
    <property type="entry name" value="HATPase_C_sf"/>
</dbReference>
<feature type="transmembrane region" description="Helical" evidence="9">
    <location>
        <begin position="97"/>
        <end position="114"/>
    </location>
</feature>
<comment type="catalytic activity">
    <reaction evidence="1">
        <text>ATP + protein L-histidine = ADP + protein N-phospho-L-histidine.</text>
        <dbReference type="EC" id="2.7.13.3"/>
    </reaction>
</comment>
<keyword evidence="4" id="KW-0808">Transferase</keyword>
<dbReference type="CDD" id="cd16917">
    <property type="entry name" value="HATPase_UhpB-NarQ-NarX-like"/>
    <property type="match status" value="1"/>
</dbReference>
<feature type="transmembrane region" description="Helical" evidence="9">
    <location>
        <begin position="52"/>
        <end position="69"/>
    </location>
</feature>
<evidence type="ECO:0000256" key="2">
    <source>
        <dbReference type="ARBA" id="ARBA00012438"/>
    </source>
</evidence>
<evidence type="ECO:0000256" key="9">
    <source>
        <dbReference type="SAM" id="Phobius"/>
    </source>
</evidence>
<dbReference type="EMBL" id="CP141059">
    <property type="protein sequence ID" value="WQQ26420.1"/>
    <property type="molecule type" value="Genomic_DNA"/>
</dbReference>
<dbReference type="GO" id="GO:0016301">
    <property type="term" value="F:kinase activity"/>
    <property type="evidence" value="ECO:0007669"/>
    <property type="project" value="UniProtKB-KW"/>
</dbReference>
<keyword evidence="7" id="KW-0067">ATP-binding</keyword>
<name>A0ABZ0ZQ00_9ACTN</name>
<dbReference type="InterPro" id="IPR011712">
    <property type="entry name" value="Sig_transdc_His_kin_sub3_dim/P"/>
</dbReference>
<dbReference type="EC" id="2.7.13.3" evidence="2"/>
<keyword evidence="9" id="KW-0812">Transmembrane</keyword>
<reference evidence="13" key="1">
    <citation type="submission" date="2023-12" db="EMBL/GenBank/DDBJ databases">
        <title>Novel species in genus Nocardioides.</title>
        <authorList>
            <person name="Zhou H."/>
        </authorList>
    </citation>
    <scope>NUCLEOTIDE SEQUENCE [LARGE SCALE GENOMIC DNA]</scope>
    <source>
        <strain evidence="13">HM61</strain>
    </source>
</reference>
<feature type="domain" description="Signal transduction histidine kinase subgroup 3 dimerisation and phosphoacceptor" evidence="10">
    <location>
        <begin position="169"/>
        <end position="235"/>
    </location>
</feature>
<dbReference type="Pfam" id="PF07730">
    <property type="entry name" value="HisKA_3"/>
    <property type="match status" value="1"/>
</dbReference>
<dbReference type="PANTHER" id="PTHR24421:SF10">
    <property type="entry name" value="NITRATE_NITRITE SENSOR PROTEIN NARQ"/>
    <property type="match status" value="1"/>
</dbReference>
<feature type="transmembrane region" description="Helical" evidence="9">
    <location>
        <begin position="120"/>
        <end position="141"/>
    </location>
</feature>
<evidence type="ECO:0000313" key="12">
    <source>
        <dbReference type="EMBL" id="WQQ26420.1"/>
    </source>
</evidence>
<evidence type="ECO:0000256" key="1">
    <source>
        <dbReference type="ARBA" id="ARBA00000085"/>
    </source>
</evidence>
<dbReference type="Gene3D" id="3.30.565.10">
    <property type="entry name" value="Histidine kinase-like ATPase, C-terminal domain"/>
    <property type="match status" value="1"/>
</dbReference>
<keyword evidence="9" id="KW-1133">Transmembrane helix</keyword>
<dbReference type="RefSeq" id="WP_322454448.1">
    <property type="nucleotide sequence ID" value="NZ_CP141059.1"/>
</dbReference>
<sequence>MRRATTGLDLALAGLMTVAACAEVVISGGGGTALGFGVAATLLIAFRRRIPLVTACGVTVCLIAESVFVEPPDRAVPMFVLILASFSVAAHANRRDAAFGLSFLSLAMITTGALDAGDDVASLLPGWALFVGIPGGVGVAFRKRTGDVAVMEARAAAAEVAALEAVEAERRRLARELHDVVSHAVTLISVQAEAGQAVIDSDVEGARRALAAIGAASQDAVAELHAMLALLHEPSDESTGSTSTGLADLPSLVAGVRAAGLRVELVTRGVSALPPAADHCAFRVVQEGLTNALRHERNAQVRLVIDHADADSAIRVESRGTRHQSSYGGSGRGIAGLRERVAAVGGSLEVLDHDGTYCLQAVLPR</sequence>
<keyword evidence="5" id="KW-0547">Nucleotide-binding</keyword>
<evidence type="ECO:0000259" key="10">
    <source>
        <dbReference type="Pfam" id="PF07730"/>
    </source>
</evidence>
<dbReference type="SUPFAM" id="SSF55874">
    <property type="entry name" value="ATPase domain of HSP90 chaperone/DNA topoisomerase II/histidine kinase"/>
    <property type="match status" value="1"/>
</dbReference>
<keyword evidence="13" id="KW-1185">Reference proteome</keyword>
<evidence type="ECO:0000256" key="4">
    <source>
        <dbReference type="ARBA" id="ARBA00022679"/>
    </source>
</evidence>
<protein>
    <recommendedName>
        <fullName evidence="2">histidine kinase</fullName>
        <ecNumber evidence="2">2.7.13.3</ecNumber>
    </recommendedName>
</protein>
<dbReference type="PROSITE" id="PS51257">
    <property type="entry name" value="PROKAR_LIPOPROTEIN"/>
    <property type="match status" value="1"/>
</dbReference>
<dbReference type="Gene3D" id="1.20.5.1930">
    <property type="match status" value="1"/>
</dbReference>
<proteinExistence type="predicted"/>
<evidence type="ECO:0000256" key="3">
    <source>
        <dbReference type="ARBA" id="ARBA00022553"/>
    </source>
</evidence>
<evidence type="ECO:0000256" key="8">
    <source>
        <dbReference type="ARBA" id="ARBA00023012"/>
    </source>
</evidence>
<evidence type="ECO:0000256" key="7">
    <source>
        <dbReference type="ARBA" id="ARBA00022840"/>
    </source>
</evidence>
<organism evidence="12 13">
    <name type="scientific">Nocardioides bizhenqiangii</name>
    <dbReference type="NCBI Taxonomy" id="3095076"/>
    <lineage>
        <taxon>Bacteria</taxon>
        <taxon>Bacillati</taxon>
        <taxon>Actinomycetota</taxon>
        <taxon>Actinomycetes</taxon>
        <taxon>Propionibacteriales</taxon>
        <taxon>Nocardioidaceae</taxon>
        <taxon>Nocardioides</taxon>
    </lineage>
</organism>
<evidence type="ECO:0000256" key="5">
    <source>
        <dbReference type="ARBA" id="ARBA00022741"/>
    </source>
</evidence>
<evidence type="ECO:0000259" key="11">
    <source>
        <dbReference type="Pfam" id="PF23539"/>
    </source>
</evidence>
<feature type="domain" description="DUF7134" evidence="11">
    <location>
        <begin position="1"/>
        <end position="111"/>
    </location>
</feature>
<dbReference type="InterPro" id="IPR055558">
    <property type="entry name" value="DUF7134"/>
</dbReference>
<accession>A0ABZ0ZQ00</accession>